<dbReference type="InterPro" id="IPR026444">
    <property type="entry name" value="Secre_tail"/>
</dbReference>
<name>H1XU24_CALAY</name>
<dbReference type="OrthoDB" id="9758333at2"/>
<dbReference type="HOGENOM" id="CLU_1700963_0_0_0"/>
<dbReference type="PaxDb" id="880073-Calab_0829"/>
<evidence type="ECO:0000313" key="5">
    <source>
        <dbReference type="Proteomes" id="UP000004671"/>
    </source>
</evidence>
<dbReference type="InterPro" id="IPR025965">
    <property type="entry name" value="FlgD/Vpr_Ig-like"/>
</dbReference>
<gene>
    <name evidence="3" type="ORF">Cabys_133</name>
    <name evidence="4" type="ORF">Calab_0829</name>
</gene>
<dbReference type="Proteomes" id="UP000004671">
    <property type="component" value="Chromosome"/>
</dbReference>
<reference evidence="3 6" key="2">
    <citation type="submission" date="2016-11" db="EMBL/GenBank/DDBJ databases">
        <title>Genomic analysis of Caldithrix abyssi and proposal of a novel bacterial phylum Caldithrichaeota.</title>
        <authorList>
            <person name="Kublanov I."/>
            <person name="Sigalova O."/>
            <person name="Gavrilov S."/>
            <person name="Lebedinsky A."/>
            <person name="Ivanova N."/>
            <person name="Daum C."/>
            <person name="Reddy T."/>
            <person name="Klenk H.P."/>
            <person name="Goker M."/>
            <person name="Reva O."/>
            <person name="Miroshnichenko M."/>
            <person name="Kyprides N."/>
            <person name="Woyke T."/>
            <person name="Gelfand M."/>
        </authorList>
    </citation>
    <scope>NUCLEOTIDE SEQUENCE [LARGE SCALE GENOMIC DNA]</scope>
    <source>
        <strain evidence="3 6">LF13</strain>
    </source>
</reference>
<evidence type="ECO:0000313" key="3">
    <source>
        <dbReference type="EMBL" id="APF16884.1"/>
    </source>
</evidence>
<dbReference type="EMBL" id="CP018099">
    <property type="protein sequence ID" value="APF16884.1"/>
    <property type="molecule type" value="Genomic_DNA"/>
</dbReference>
<evidence type="ECO:0000259" key="2">
    <source>
        <dbReference type="Pfam" id="PF13860"/>
    </source>
</evidence>
<dbReference type="Gene3D" id="2.60.40.4070">
    <property type="match status" value="1"/>
</dbReference>
<evidence type="ECO:0000313" key="6">
    <source>
        <dbReference type="Proteomes" id="UP000183868"/>
    </source>
</evidence>
<dbReference type="eggNOG" id="COG2911">
    <property type="taxonomic scope" value="Bacteria"/>
</dbReference>
<dbReference type="EMBL" id="CM001402">
    <property type="protein sequence ID" value="EHO40467.1"/>
    <property type="molecule type" value="Genomic_DNA"/>
</dbReference>
<dbReference type="Pfam" id="PF13860">
    <property type="entry name" value="FlgD_ig"/>
    <property type="match status" value="1"/>
</dbReference>
<feature type="domain" description="FlgD/Vpr Ig-like" evidence="2">
    <location>
        <begin position="79"/>
        <end position="140"/>
    </location>
</feature>
<dbReference type="AlphaFoldDB" id="H1XU24"/>
<reference evidence="4 5" key="1">
    <citation type="submission" date="2011-09" db="EMBL/GenBank/DDBJ databases">
        <title>The permanent draft genome of Caldithrix abyssi DSM 13497.</title>
        <authorList>
            <consortium name="US DOE Joint Genome Institute (JGI-PGF)"/>
            <person name="Lucas S."/>
            <person name="Han J."/>
            <person name="Lapidus A."/>
            <person name="Bruce D."/>
            <person name="Goodwin L."/>
            <person name="Pitluck S."/>
            <person name="Peters L."/>
            <person name="Kyrpides N."/>
            <person name="Mavromatis K."/>
            <person name="Ivanova N."/>
            <person name="Mikhailova N."/>
            <person name="Chertkov O."/>
            <person name="Detter J.C."/>
            <person name="Tapia R."/>
            <person name="Han C."/>
            <person name="Land M."/>
            <person name="Hauser L."/>
            <person name="Markowitz V."/>
            <person name="Cheng J.-F."/>
            <person name="Hugenholtz P."/>
            <person name="Woyke T."/>
            <person name="Wu D."/>
            <person name="Spring S."/>
            <person name="Brambilla E."/>
            <person name="Klenk H.-P."/>
            <person name="Eisen J.A."/>
        </authorList>
    </citation>
    <scope>NUCLEOTIDE SEQUENCE [LARGE SCALE GENOMIC DNA]</scope>
    <source>
        <strain evidence="4 5">DSM 13497</strain>
    </source>
</reference>
<feature type="signal peptide" evidence="1">
    <location>
        <begin position="1"/>
        <end position="19"/>
    </location>
</feature>
<dbReference type="STRING" id="880073.Cabys_133"/>
<evidence type="ECO:0000313" key="4">
    <source>
        <dbReference type="EMBL" id="EHO40467.1"/>
    </source>
</evidence>
<dbReference type="InParanoid" id="H1XU24"/>
<evidence type="ECO:0000256" key="1">
    <source>
        <dbReference type="SAM" id="SignalP"/>
    </source>
</evidence>
<organism evidence="4 5">
    <name type="scientific">Caldithrix abyssi DSM 13497</name>
    <dbReference type="NCBI Taxonomy" id="880073"/>
    <lineage>
        <taxon>Bacteria</taxon>
        <taxon>Pseudomonadati</taxon>
        <taxon>Calditrichota</taxon>
        <taxon>Calditrichia</taxon>
        <taxon>Calditrichales</taxon>
        <taxon>Calditrichaceae</taxon>
        <taxon>Caldithrix</taxon>
    </lineage>
</organism>
<dbReference type="NCBIfam" id="TIGR04183">
    <property type="entry name" value="Por_Secre_tail"/>
    <property type="match status" value="1"/>
</dbReference>
<sequence length="154" mass="17537" precursor="true">MLKKILISIFFLLAPSLFAQNYTLELHLNNGSVINFPVAEIQKIIFEGVTDIEDAQRIVQAIKTFKVLKNYPNPFNPSTTIEYQLPRNGKVEIRIYNLVGQLVKTLVSENQGAGKHRVKWNGRDKQGNKVASGLYIYQVTFGNERISKKMILVK</sequence>
<dbReference type="KEGG" id="caby:Cabys_133"/>
<keyword evidence="1" id="KW-0732">Signal</keyword>
<accession>H1XU24</accession>
<keyword evidence="5" id="KW-1185">Reference proteome</keyword>
<protein>
    <submittedName>
        <fullName evidence="3">Por secretion system C-terminal sorting domain-containing protein</fullName>
    </submittedName>
</protein>
<proteinExistence type="predicted"/>
<feature type="chain" id="PRO_5010834634" evidence="1">
    <location>
        <begin position="20"/>
        <end position="154"/>
    </location>
</feature>
<dbReference type="Proteomes" id="UP000183868">
    <property type="component" value="Chromosome"/>
</dbReference>
<dbReference type="RefSeq" id="WP_006927454.1">
    <property type="nucleotide sequence ID" value="NZ_CM001402.1"/>
</dbReference>